<gene>
    <name evidence="2" type="ORF">TNCV_658431</name>
</gene>
<proteinExistence type="predicted"/>
<evidence type="ECO:0000313" key="3">
    <source>
        <dbReference type="Proteomes" id="UP000887159"/>
    </source>
</evidence>
<dbReference type="Proteomes" id="UP000887159">
    <property type="component" value="Unassembled WGS sequence"/>
</dbReference>
<evidence type="ECO:0000256" key="1">
    <source>
        <dbReference type="SAM" id="MobiDB-lite"/>
    </source>
</evidence>
<name>A0A8X6SU33_TRICX</name>
<dbReference type="AlphaFoldDB" id="A0A8X6SU33"/>
<protein>
    <submittedName>
        <fullName evidence="2">Uncharacterized protein</fullName>
    </submittedName>
</protein>
<keyword evidence="3" id="KW-1185">Reference proteome</keyword>
<reference evidence="2" key="1">
    <citation type="submission" date="2020-08" db="EMBL/GenBank/DDBJ databases">
        <title>Multicomponent nature underlies the extraordinary mechanical properties of spider dragline silk.</title>
        <authorList>
            <person name="Kono N."/>
            <person name="Nakamura H."/>
            <person name="Mori M."/>
            <person name="Yoshida Y."/>
            <person name="Ohtoshi R."/>
            <person name="Malay A.D."/>
            <person name="Moran D.A.P."/>
            <person name="Tomita M."/>
            <person name="Numata K."/>
            <person name="Arakawa K."/>
        </authorList>
    </citation>
    <scope>NUCLEOTIDE SEQUENCE</scope>
</reference>
<dbReference type="EMBL" id="BMAU01021344">
    <property type="protein sequence ID" value="GFY17430.1"/>
    <property type="molecule type" value="Genomic_DNA"/>
</dbReference>
<accession>A0A8X6SU33</accession>
<evidence type="ECO:0000313" key="2">
    <source>
        <dbReference type="EMBL" id="GFY17430.1"/>
    </source>
</evidence>
<sequence>MVSLSLGQVKRTAPELTPSLQSITSRQWENLELSGFNVLESPLQGRYSMEQGLKPMRRKPRARDHNHYATARRKNNF</sequence>
<feature type="region of interest" description="Disordered" evidence="1">
    <location>
        <begin position="55"/>
        <end position="77"/>
    </location>
</feature>
<comment type="caution">
    <text evidence="2">The sequence shown here is derived from an EMBL/GenBank/DDBJ whole genome shotgun (WGS) entry which is preliminary data.</text>
</comment>
<organism evidence="2 3">
    <name type="scientific">Trichonephila clavipes</name>
    <name type="common">Golden silk orbweaver</name>
    <name type="synonym">Nephila clavipes</name>
    <dbReference type="NCBI Taxonomy" id="2585209"/>
    <lineage>
        <taxon>Eukaryota</taxon>
        <taxon>Metazoa</taxon>
        <taxon>Ecdysozoa</taxon>
        <taxon>Arthropoda</taxon>
        <taxon>Chelicerata</taxon>
        <taxon>Arachnida</taxon>
        <taxon>Araneae</taxon>
        <taxon>Araneomorphae</taxon>
        <taxon>Entelegynae</taxon>
        <taxon>Araneoidea</taxon>
        <taxon>Nephilidae</taxon>
        <taxon>Trichonephila</taxon>
    </lineage>
</organism>